<organism evidence="8 9">
    <name type="scientific">Candidatus Uhrbacteria bacterium RIFCSPLOWO2_01_FULL_47_24</name>
    <dbReference type="NCBI Taxonomy" id="1802401"/>
    <lineage>
        <taxon>Bacteria</taxon>
        <taxon>Candidatus Uhriibacteriota</taxon>
    </lineage>
</organism>
<dbReference type="Pfam" id="PF04085">
    <property type="entry name" value="MreC"/>
    <property type="match status" value="1"/>
</dbReference>
<evidence type="ECO:0000256" key="5">
    <source>
        <dbReference type="PIRNR" id="PIRNR038471"/>
    </source>
</evidence>
<comment type="function">
    <text evidence="5">Involved in formation and maintenance of cell shape.</text>
</comment>
<evidence type="ECO:0000256" key="3">
    <source>
        <dbReference type="ARBA" id="ARBA00022960"/>
    </source>
</evidence>
<name>A0A1F7UU83_9BACT</name>
<dbReference type="InterPro" id="IPR007221">
    <property type="entry name" value="MreC"/>
</dbReference>
<dbReference type="Gene3D" id="2.40.10.340">
    <property type="entry name" value="Rod shape-determining protein MreC, domain 1"/>
    <property type="match status" value="1"/>
</dbReference>
<dbReference type="Proteomes" id="UP000176897">
    <property type="component" value="Unassembled WGS sequence"/>
</dbReference>
<dbReference type="GO" id="GO:0008360">
    <property type="term" value="P:regulation of cell shape"/>
    <property type="evidence" value="ECO:0007669"/>
    <property type="project" value="UniProtKB-KW"/>
</dbReference>
<dbReference type="InterPro" id="IPR042175">
    <property type="entry name" value="Cell/Rod_MreC_2"/>
</dbReference>
<keyword evidence="3 5" id="KW-0133">Cell shape</keyword>
<dbReference type="AlphaFoldDB" id="A0A1F7UU83"/>
<comment type="similarity">
    <text evidence="1 5">Belongs to the MreC family.</text>
</comment>
<accession>A0A1F7UU83</accession>
<keyword evidence="6" id="KW-0175">Coiled coil</keyword>
<reference evidence="8 9" key="1">
    <citation type="journal article" date="2016" name="Nat. Commun.">
        <title>Thousands of microbial genomes shed light on interconnected biogeochemical processes in an aquifer system.</title>
        <authorList>
            <person name="Anantharaman K."/>
            <person name="Brown C.T."/>
            <person name="Hug L.A."/>
            <person name="Sharon I."/>
            <person name="Castelle C.J."/>
            <person name="Probst A.J."/>
            <person name="Thomas B.C."/>
            <person name="Singh A."/>
            <person name="Wilkins M.J."/>
            <person name="Karaoz U."/>
            <person name="Brodie E.L."/>
            <person name="Williams K.H."/>
            <person name="Hubbard S.S."/>
            <person name="Banfield J.F."/>
        </authorList>
    </citation>
    <scope>NUCLEOTIDE SEQUENCE [LARGE SCALE GENOMIC DNA]</scope>
</reference>
<dbReference type="Gene3D" id="2.40.10.350">
    <property type="entry name" value="Rod shape-determining protein MreC, domain 2"/>
    <property type="match status" value="1"/>
</dbReference>
<evidence type="ECO:0000256" key="4">
    <source>
        <dbReference type="ARBA" id="ARBA00032089"/>
    </source>
</evidence>
<protein>
    <recommendedName>
        <fullName evidence="2 5">Cell shape-determining protein MreC</fullName>
    </recommendedName>
    <alternativeName>
        <fullName evidence="4 5">Cell shape protein MreC</fullName>
    </alternativeName>
</protein>
<feature type="coiled-coil region" evidence="6">
    <location>
        <begin position="62"/>
        <end position="106"/>
    </location>
</feature>
<evidence type="ECO:0000256" key="1">
    <source>
        <dbReference type="ARBA" id="ARBA00009369"/>
    </source>
</evidence>
<evidence type="ECO:0000256" key="6">
    <source>
        <dbReference type="SAM" id="Coils"/>
    </source>
</evidence>
<proteinExistence type="inferred from homology"/>
<evidence type="ECO:0000313" key="8">
    <source>
        <dbReference type="EMBL" id="OGL81284.1"/>
    </source>
</evidence>
<dbReference type="GO" id="GO:0005886">
    <property type="term" value="C:plasma membrane"/>
    <property type="evidence" value="ECO:0007669"/>
    <property type="project" value="TreeGrafter"/>
</dbReference>
<evidence type="ECO:0000313" key="9">
    <source>
        <dbReference type="Proteomes" id="UP000176897"/>
    </source>
</evidence>
<dbReference type="STRING" id="1802401.A3B21_03645"/>
<dbReference type="InterPro" id="IPR042177">
    <property type="entry name" value="Cell/Rod_1"/>
</dbReference>
<feature type="domain" description="Rod shape-determining protein MreC beta-barrel core" evidence="7">
    <location>
        <begin position="115"/>
        <end position="262"/>
    </location>
</feature>
<sequence length="270" mass="29272">MKRTVRASIALILALIFLIVLTGNFITGRVFGVFGTLTRPLTSVAYRLGSTFQHAFALPFRASKLEKENELLRAKNVGLVREDINLHELQRENAALRAELNFFENEKYPLAVARIIGRTQEGGNTFLILNRGKNAGIEIGAPVIANGIIIGKIIKSDSAISIAAPLTTSGMKTAATFAGSEKTAGIIEGELNASLVLRLIPKDISVQNGMRVITSGLEAQIPRGLWIGTIERVVTNQEDLFQTAYLNAPLRLEDIAIVSIIKSIKLPPSS</sequence>
<dbReference type="EMBL" id="MGEJ01000008">
    <property type="protein sequence ID" value="OGL81284.1"/>
    <property type="molecule type" value="Genomic_DNA"/>
</dbReference>
<gene>
    <name evidence="8" type="ORF">A3B21_03645</name>
</gene>
<evidence type="ECO:0000256" key="2">
    <source>
        <dbReference type="ARBA" id="ARBA00013855"/>
    </source>
</evidence>
<dbReference type="InterPro" id="IPR055342">
    <property type="entry name" value="MreC_beta-barrel_core"/>
</dbReference>
<evidence type="ECO:0000259" key="7">
    <source>
        <dbReference type="Pfam" id="PF04085"/>
    </source>
</evidence>
<comment type="caution">
    <text evidence="8">The sequence shown here is derived from an EMBL/GenBank/DDBJ whole genome shotgun (WGS) entry which is preliminary data.</text>
</comment>
<dbReference type="PANTHER" id="PTHR34138">
    <property type="entry name" value="CELL SHAPE-DETERMINING PROTEIN MREC"/>
    <property type="match status" value="1"/>
</dbReference>
<dbReference type="PANTHER" id="PTHR34138:SF1">
    <property type="entry name" value="CELL SHAPE-DETERMINING PROTEIN MREC"/>
    <property type="match status" value="1"/>
</dbReference>
<dbReference type="PIRSF" id="PIRSF038471">
    <property type="entry name" value="MreC"/>
    <property type="match status" value="1"/>
</dbReference>